<comment type="similarity">
    <text evidence="3 13">Belongs to the membrane-bound acyltransferase family.</text>
</comment>
<dbReference type="Pfam" id="PF03062">
    <property type="entry name" value="MBOAT"/>
    <property type="match status" value="1"/>
</dbReference>
<evidence type="ECO:0000256" key="6">
    <source>
        <dbReference type="ARBA" id="ARBA00022679"/>
    </source>
</evidence>
<dbReference type="Proteomes" id="UP001589789">
    <property type="component" value="Unassembled WGS sequence"/>
</dbReference>
<dbReference type="InterPro" id="IPR004299">
    <property type="entry name" value="MBOAT_fam"/>
</dbReference>
<organism evidence="15 16">
    <name type="scientific">Muricoccus vinaceus</name>
    <dbReference type="NCBI Taxonomy" id="424704"/>
    <lineage>
        <taxon>Bacteria</taxon>
        <taxon>Pseudomonadati</taxon>
        <taxon>Pseudomonadota</taxon>
        <taxon>Alphaproteobacteria</taxon>
        <taxon>Acetobacterales</taxon>
        <taxon>Roseomonadaceae</taxon>
        <taxon>Muricoccus</taxon>
    </lineage>
</organism>
<evidence type="ECO:0000313" key="15">
    <source>
        <dbReference type="EMBL" id="MFC0384180.1"/>
    </source>
</evidence>
<evidence type="ECO:0000256" key="11">
    <source>
        <dbReference type="ARBA" id="ARBA00023315"/>
    </source>
</evidence>
<keyword evidence="7 14" id="KW-0812">Transmembrane</keyword>
<dbReference type="PIRSF" id="PIRSF016636">
    <property type="entry name" value="AlgI_DltB"/>
    <property type="match status" value="1"/>
</dbReference>
<dbReference type="PANTHER" id="PTHR13285">
    <property type="entry name" value="ACYLTRANSFERASE"/>
    <property type="match status" value="1"/>
</dbReference>
<feature type="transmembrane region" description="Helical" evidence="14">
    <location>
        <begin position="354"/>
        <end position="373"/>
    </location>
</feature>
<dbReference type="RefSeq" id="WP_377048203.1">
    <property type="nucleotide sequence ID" value="NZ_JBHLVZ010000001.1"/>
</dbReference>
<evidence type="ECO:0000256" key="5">
    <source>
        <dbReference type="ARBA" id="ARBA00022475"/>
    </source>
</evidence>
<comment type="subcellular location">
    <subcellularLocation>
        <location evidence="1">Cell membrane</location>
        <topology evidence="1">Multi-pass membrane protein</topology>
    </subcellularLocation>
</comment>
<evidence type="ECO:0000256" key="4">
    <source>
        <dbReference type="ARBA" id="ARBA00016084"/>
    </source>
</evidence>
<feature type="transmembrane region" description="Helical" evidence="14">
    <location>
        <begin position="74"/>
        <end position="93"/>
    </location>
</feature>
<keyword evidence="6 13" id="KW-0808">Transferase</keyword>
<comment type="caution">
    <text evidence="15">The sequence shown here is derived from an EMBL/GenBank/DDBJ whole genome shotgun (WGS) entry which is preliminary data.</text>
</comment>
<reference evidence="15 16" key="1">
    <citation type="submission" date="2024-09" db="EMBL/GenBank/DDBJ databases">
        <authorList>
            <person name="Sun Q."/>
            <person name="Mori K."/>
        </authorList>
    </citation>
    <scope>NUCLEOTIDE SEQUENCE [LARGE SCALE GENOMIC DNA]</scope>
    <source>
        <strain evidence="15 16">CCM 7468</strain>
    </source>
</reference>
<keyword evidence="5 13" id="KW-1003">Cell membrane</keyword>
<feature type="transmembrane region" description="Helical" evidence="14">
    <location>
        <begin position="113"/>
        <end position="131"/>
    </location>
</feature>
<evidence type="ECO:0000256" key="9">
    <source>
        <dbReference type="ARBA" id="ARBA00022989"/>
    </source>
</evidence>
<feature type="transmembrane region" description="Helical" evidence="14">
    <location>
        <begin position="448"/>
        <end position="466"/>
    </location>
</feature>
<evidence type="ECO:0000256" key="3">
    <source>
        <dbReference type="ARBA" id="ARBA00010323"/>
    </source>
</evidence>
<dbReference type="EMBL" id="JBHLVZ010000001">
    <property type="protein sequence ID" value="MFC0384180.1"/>
    <property type="molecule type" value="Genomic_DNA"/>
</dbReference>
<sequence length="478" mass="53200">MIFASFEFLCLFLPVFFAAYFVTPFQYRNWPILVLSWAFYAWWRVDFLALLVFCTVFTFYTVKFMDQAGPRTRLGTWLLVLGLAGNLGVLAYFKYANFGVGAFNDIRASMGLAPVAWVEIVLPIGLSFYVLQSVSYLTDIWRGTVPVTRRLVDYATYKAIFSQLIAGPIVRYAEIKDELVSRPHSLAQFGLGARRFMIGFAMKVCLADTVALVADAAFALPAPTLADSWTGAIAYTLQLYFDFAGYSAMAIGLALMIGFHFPENFNHPYLAGSIQAFWQRWHMTLSRFLRDYLYISLGGNRRGAFRTYLNLFLTMAIGGLWHGANWTFIAWGAWHGGLLAAHRLWQGAGARPMGFALGNALTMLAAIVGWVVFRAHDIGNAGTMYGGMLGLNGVALSDALAWQVTPDQWWTMLIAVVIVYLPLLGSRLPFLRPPEAMGGGLVGGTWRAAWMVAPLCGFLLGVVLLYSRAAVPFLYFQF</sequence>
<evidence type="ECO:0000313" key="16">
    <source>
        <dbReference type="Proteomes" id="UP001589789"/>
    </source>
</evidence>
<keyword evidence="11 13" id="KW-0012">Acyltransferase</keyword>
<evidence type="ECO:0000256" key="7">
    <source>
        <dbReference type="ARBA" id="ARBA00022692"/>
    </source>
</evidence>
<feature type="transmembrane region" description="Helical" evidence="14">
    <location>
        <begin position="385"/>
        <end position="403"/>
    </location>
</feature>
<evidence type="ECO:0000256" key="1">
    <source>
        <dbReference type="ARBA" id="ARBA00004651"/>
    </source>
</evidence>
<dbReference type="InterPro" id="IPR024194">
    <property type="entry name" value="Ac/AlaTfrase_AlgI/DltB"/>
</dbReference>
<evidence type="ECO:0000256" key="14">
    <source>
        <dbReference type="SAM" id="Phobius"/>
    </source>
</evidence>
<comment type="pathway">
    <text evidence="2">Glycan biosynthesis; alginate biosynthesis.</text>
</comment>
<feature type="transmembrane region" description="Helical" evidence="14">
    <location>
        <begin position="311"/>
        <end position="334"/>
    </location>
</feature>
<accession>A0ABV6IKP1</accession>
<dbReference type="PIRSF" id="PIRSF500217">
    <property type="entry name" value="AlgI"/>
    <property type="match status" value="1"/>
</dbReference>
<evidence type="ECO:0000256" key="8">
    <source>
        <dbReference type="ARBA" id="ARBA00022841"/>
    </source>
</evidence>
<gene>
    <name evidence="15" type="ORF">ACFFIC_01290</name>
</gene>
<feature type="transmembrane region" description="Helical" evidence="14">
    <location>
        <begin position="243"/>
        <end position="261"/>
    </location>
</feature>
<proteinExistence type="inferred from homology"/>
<protein>
    <recommendedName>
        <fullName evidence="4">Probable alginate O-acetylase AlgI</fullName>
    </recommendedName>
    <alternativeName>
        <fullName evidence="12">Alginate biosynthesis protein AlgI</fullName>
    </alternativeName>
</protein>
<dbReference type="InterPro" id="IPR051085">
    <property type="entry name" value="MB_O-acyltransferase"/>
</dbReference>
<evidence type="ECO:0000256" key="10">
    <source>
        <dbReference type="ARBA" id="ARBA00023136"/>
    </source>
</evidence>
<keyword evidence="8" id="KW-0016">Alginate biosynthesis</keyword>
<feature type="transmembrane region" description="Helical" evidence="14">
    <location>
        <begin position="204"/>
        <end position="223"/>
    </location>
</feature>
<keyword evidence="16" id="KW-1185">Reference proteome</keyword>
<evidence type="ECO:0000256" key="12">
    <source>
        <dbReference type="ARBA" id="ARBA00031030"/>
    </source>
</evidence>
<feature type="transmembrane region" description="Helical" evidence="14">
    <location>
        <begin position="409"/>
        <end position="428"/>
    </location>
</feature>
<evidence type="ECO:0000256" key="13">
    <source>
        <dbReference type="PIRNR" id="PIRNR016636"/>
    </source>
</evidence>
<keyword evidence="10 13" id="KW-0472">Membrane</keyword>
<name>A0ABV6IKP1_9PROT</name>
<feature type="transmembrane region" description="Helical" evidence="14">
    <location>
        <begin position="42"/>
        <end position="62"/>
    </location>
</feature>
<dbReference type="PANTHER" id="PTHR13285:SF23">
    <property type="entry name" value="TEICHOIC ACID D-ALANYLTRANSFERASE"/>
    <property type="match status" value="1"/>
</dbReference>
<evidence type="ECO:0000256" key="2">
    <source>
        <dbReference type="ARBA" id="ARBA00005182"/>
    </source>
</evidence>
<dbReference type="InterPro" id="IPR028362">
    <property type="entry name" value="AlgI"/>
</dbReference>
<keyword evidence="9 14" id="KW-1133">Transmembrane helix</keyword>